<dbReference type="InterPro" id="IPR051157">
    <property type="entry name" value="PDH/Transketolase"/>
</dbReference>
<dbReference type="InterPro" id="IPR029061">
    <property type="entry name" value="THDP-binding"/>
</dbReference>
<feature type="domain" description="Transketolase N-terminal" evidence="11">
    <location>
        <begin position="189"/>
        <end position="350"/>
    </location>
</feature>
<dbReference type="InterPro" id="IPR004660">
    <property type="entry name" value="PDH_E1"/>
</dbReference>
<evidence type="ECO:0000256" key="8">
    <source>
        <dbReference type="PIRNR" id="PIRNR000156"/>
    </source>
</evidence>
<dbReference type="InterPro" id="IPR055152">
    <property type="entry name" value="Transketolase-like_C_2"/>
</dbReference>
<comment type="catalytic activity">
    <reaction evidence="7 8">
        <text>N(6)-[(R)-lipoyl]-L-lysyl-[protein] + pyruvate + H(+) = N(6)-[(R)-S(8)-acetyldihydrolipoyl]-L-lysyl-[protein] + CO2</text>
        <dbReference type="Rhea" id="RHEA:19189"/>
        <dbReference type="Rhea" id="RHEA-COMP:10474"/>
        <dbReference type="Rhea" id="RHEA-COMP:10478"/>
        <dbReference type="ChEBI" id="CHEBI:15361"/>
        <dbReference type="ChEBI" id="CHEBI:15378"/>
        <dbReference type="ChEBI" id="CHEBI:16526"/>
        <dbReference type="ChEBI" id="CHEBI:83099"/>
        <dbReference type="ChEBI" id="CHEBI:83111"/>
        <dbReference type="EC" id="1.2.4.1"/>
    </reaction>
</comment>
<evidence type="ECO:0000256" key="5">
    <source>
        <dbReference type="ARBA" id="ARBA00023052"/>
    </source>
</evidence>
<evidence type="ECO:0000256" key="6">
    <source>
        <dbReference type="ARBA" id="ARBA00023317"/>
    </source>
</evidence>
<dbReference type="PANTHER" id="PTHR43825:SF3">
    <property type="entry name" value="PYRUVATE DEHYDROGENASE E1 COMPONENT"/>
    <property type="match status" value="1"/>
</dbReference>
<evidence type="ECO:0000256" key="2">
    <source>
        <dbReference type="ARBA" id="ARBA00012281"/>
    </source>
</evidence>
<proteinExistence type="predicted"/>
<dbReference type="Proteomes" id="UP000032336">
    <property type="component" value="Unassembled WGS sequence"/>
</dbReference>
<organism evidence="14 15">
    <name type="scientific">Ferrimicrobium acidiphilum DSM 19497</name>
    <dbReference type="NCBI Taxonomy" id="1121877"/>
    <lineage>
        <taxon>Bacteria</taxon>
        <taxon>Bacillati</taxon>
        <taxon>Actinomycetota</taxon>
        <taxon>Acidimicrobiia</taxon>
        <taxon>Acidimicrobiales</taxon>
        <taxon>Acidimicrobiaceae</taxon>
        <taxon>Ferrimicrobium</taxon>
    </lineage>
</organism>
<dbReference type="EC" id="1.2.4.1" evidence="2 8"/>
<dbReference type="GO" id="GO:0004739">
    <property type="term" value="F:pyruvate dehydrogenase (acetyl-transferring) activity"/>
    <property type="evidence" value="ECO:0007669"/>
    <property type="project" value="UniProtKB-EC"/>
</dbReference>
<evidence type="ECO:0000256" key="9">
    <source>
        <dbReference type="PIRSR" id="PIRSR000156-1"/>
    </source>
</evidence>
<protein>
    <recommendedName>
        <fullName evidence="3 8">Pyruvate dehydrogenase E1 component</fullName>
        <ecNumber evidence="2 8">1.2.4.1</ecNumber>
    </recommendedName>
</protein>
<dbReference type="NCBIfam" id="TIGR00759">
    <property type="entry name" value="aceE"/>
    <property type="match status" value="1"/>
</dbReference>
<dbReference type="AlphaFoldDB" id="A0A0D8FY29"/>
<keyword evidence="9" id="KW-0479">Metal-binding</keyword>
<keyword evidence="15" id="KW-1185">Reference proteome</keyword>
<dbReference type="InterPro" id="IPR005474">
    <property type="entry name" value="Transketolase_N"/>
</dbReference>
<dbReference type="SUPFAM" id="SSF52922">
    <property type="entry name" value="TK C-terminal domain-like"/>
    <property type="match status" value="1"/>
</dbReference>
<evidence type="ECO:0000256" key="1">
    <source>
        <dbReference type="ARBA" id="ARBA00001964"/>
    </source>
</evidence>
<dbReference type="InterPro" id="IPR035807">
    <property type="entry name" value="PDC_E1_N"/>
</dbReference>
<evidence type="ECO:0000256" key="4">
    <source>
        <dbReference type="ARBA" id="ARBA00023002"/>
    </source>
</evidence>
<evidence type="ECO:0000259" key="13">
    <source>
        <dbReference type="Pfam" id="PF22613"/>
    </source>
</evidence>
<feature type="binding site" evidence="9">
    <location>
        <position position="314"/>
    </location>
    <ligand>
        <name>Mg(2+)</name>
        <dbReference type="ChEBI" id="CHEBI:18420"/>
    </ligand>
</feature>
<name>A0A0D8FY29_9ACTN</name>
<accession>A0A0D8FY29</accession>
<dbReference type="GO" id="GO:0000287">
    <property type="term" value="F:magnesium ion binding"/>
    <property type="evidence" value="ECO:0007669"/>
    <property type="project" value="UniProtKB-ARBA"/>
</dbReference>
<dbReference type="Pfam" id="PF00456">
    <property type="entry name" value="Transketolase_N"/>
    <property type="match status" value="1"/>
</dbReference>
<dbReference type="Pfam" id="PF17831">
    <property type="entry name" value="PDH_E1_M"/>
    <property type="match status" value="1"/>
</dbReference>
<dbReference type="CDD" id="cd02017">
    <property type="entry name" value="TPP_E1_EcPDC_like"/>
    <property type="match status" value="1"/>
</dbReference>
<evidence type="ECO:0000313" key="14">
    <source>
        <dbReference type="EMBL" id="KJE78120.1"/>
    </source>
</evidence>
<dbReference type="Gene3D" id="3.40.50.920">
    <property type="match status" value="1"/>
</dbReference>
<feature type="domain" description="Pyruvate dehydrogenase E1 component middle" evidence="12">
    <location>
        <begin position="529"/>
        <end position="756"/>
    </location>
</feature>
<evidence type="ECO:0000259" key="12">
    <source>
        <dbReference type="Pfam" id="PF17831"/>
    </source>
</evidence>
<dbReference type="InterPro" id="IPR041621">
    <property type="entry name" value="PDH_E1_M"/>
</dbReference>
<dbReference type="Pfam" id="PF22613">
    <property type="entry name" value="Transketolase_C_1"/>
    <property type="match status" value="1"/>
</dbReference>
<dbReference type="PANTHER" id="PTHR43825">
    <property type="entry name" value="PYRUVATE DEHYDROGENASE E1 COMPONENT"/>
    <property type="match status" value="1"/>
</dbReference>
<comment type="function">
    <text evidence="8">Component of the pyruvate dehydrogenase (PDH) complex, that catalyzes the overall conversion of pyruvate to acetyl-CoA and CO(2).</text>
</comment>
<dbReference type="InterPro" id="IPR009014">
    <property type="entry name" value="Transketo_C/PFOR_II"/>
</dbReference>
<dbReference type="SUPFAM" id="SSF52518">
    <property type="entry name" value="Thiamin diphosphate-binding fold (THDP-binding)"/>
    <property type="match status" value="2"/>
</dbReference>
<sequence>MPNHQDQGFLGKIRPCRSARPSKPLPFASPEIGPQCTRWTNSSKAARMGDVIIDGFAHQIPDIDPDETAEWVDSFDSLVDGRGKQRATFLLMKLLEAARERQVGFPATVSTPYINTIAPENEPWFPGDEQVERRIRAFIRWNAAAMVTRANHLADGIGGHLSTYASSASLYEVGFNHFFKGKDSGSPGDFVYFQGHGSPGIYSRAFLEGRLTEDQLDHFRMEVDGLGIPSYPHPRLMPEFWEFPTVSMGLGPIQSIYHALFNRYMNDRHLASTTESRIWGFVGDGEFDEPETSGALSLAGREHLDNLIWVVNCNLQRLDGPVRGNGKIIQELEATFRGAGWNVIKVIWGSKWDELLARDTDGVLLNKMNTTPDGDFQKLATESGAYIREHFFGPDPRLRALVDHLSDEDLQQLPRGGHDYRKLYAAYHAAVNNQGSPTAILAHTVKGWTLGPNIEARNSTHQIKKMTDEQLRQFRDRLHLNDIISDEMLEAPEPPYIRLPEGSIEAAYLESRRKQLGGSLPRRINRSAELPTPSDDSFKEFYLGSAKQQVSTTMVFSKLLRNLMKDPQIGTRIVPIVPDEARTFGLEALFREAKIYSTIGQRYTPVDAGLLLSYSEAQDGQILEMGITEDGATAMFTAAGTSYATLGVPMIPVYLFYSMFGFQRSGDLLWAASDARAKGFLIGATAGRTTLLGEGLQHTDGHSQVLAAVYPNVQAYDPAFAYEIAAIVKHGIADMFGPQSRDVMYYLTTYNENYLMPPADPERNLEDLKDAIIRGGYLFSAGQSSGSPSLISSTTPRDRERHATLLFSGTAQSSVRAAADALRDNWNVICDVYSITSYKRLREDAEAAERFERLHPGETTEAPWVTQLLGSAEGPIVATTDFVKLVPDQIRPFVHQPFVSLGTDGFGRSDTREALRRFFETDEGSIVVATLFALAKLGEAKPEEVADAMTHYGVVYEHHDPTV</sequence>
<dbReference type="Gene3D" id="3.40.50.970">
    <property type="match status" value="2"/>
</dbReference>
<feature type="binding site" evidence="9">
    <location>
        <position position="316"/>
    </location>
    <ligand>
        <name>Mg(2+)</name>
        <dbReference type="ChEBI" id="CHEBI:18420"/>
    </ligand>
</feature>
<reference evidence="14 15" key="1">
    <citation type="submission" date="2015-01" db="EMBL/GenBank/DDBJ databases">
        <title>Draft genome of the acidophilic iron oxidizer Ferrimicrobium acidiphilum strain T23.</title>
        <authorList>
            <person name="Poehlein A."/>
            <person name="Eisen S."/>
            <person name="Schloemann M."/>
            <person name="Johnson B.D."/>
            <person name="Daniel R."/>
            <person name="Muehling M."/>
        </authorList>
    </citation>
    <scope>NUCLEOTIDE SEQUENCE [LARGE SCALE GENOMIC DNA]</scope>
    <source>
        <strain evidence="14 15">T23</strain>
    </source>
</reference>
<evidence type="ECO:0000256" key="3">
    <source>
        <dbReference type="ARBA" id="ARBA00017172"/>
    </source>
</evidence>
<feature type="region of interest" description="Disordered" evidence="10">
    <location>
        <begin position="1"/>
        <end position="33"/>
    </location>
</feature>
<evidence type="ECO:0000259" key="11">
    <source>
        <dbReference type="Pfam" id="PF00456"/>
    </source>
</evidence>
<comment type="cofactor">
    <cofactor evidence="1 8">
        <name>thiamine diphosphate</name>
        <dbReference type="ChEBI" id="CHEBI:58937"/>
    </cofactor>
</comment>
<comment type="cofactor">
    <cofactor evidence="9">
        <name>Mg(2+)</name>
        <dbReference type="ChEBI" id="CHEBI:18420"/>
    </cofactor>
</comment>
<keyword evidence="5 8" id="KW-0786">Thiamine pyrophosphate</keyword>
<dbReference type="STRING" id="1121877.FEAC_01120"/>
<evidence type="ECO:0000256" key="7">
    <source>
        <dbReference type="ARBA" id="ARBA00051231"/>
    </source>
</evidence>
<dbReference type="eggNOG" id="COG2609">
    <property type="taxonomic scope" value="Bacteria"/>
</dbReference>
<feature type="binding site" evidence="9">
    <location>
        <position position="284"/>
    </location>
    <ligand>
        <name>Mg(2+)</name>
        <dbReference type="ChEBI" id="CHEBI:18420"/>
    </ligand>
</feature>
<dbReference type="FunFam" id="3.40.50.970:FF:000011">
    <property type="entry name" value="Pyruvate dehydrogenase E1 component"/>
    <property type="match status" value="1"/>
</dbReference>
<keyword evidence="9" id="KW-0460">Magnesium</keyword>
<comment type="caution">
    <text evidence="14">The sequence shown here is derived from an EMBL/GenBank/DDBJ whole genome shotgun (WGS) entry which is preliminary data.</text>
</comment>
<feature type="domain" description="Transketolase-like C-terminal" evidence="13">
    <location>
        <begin position="799"/>
        <end position="921"/>
    </location>
</feature>
<dbReference type="PIRSF" id="PIRSF000156">
    <property type="entry name" value="Pyruvate_dh_E1"/>
    <property type="match status" value="1"/>
</dbReference>
<dbReference type="PATRIC" id="fig|1121877.4.peg.119"/>
<evidence type="ECO:0000256" key="10">
    <source>
        <dbReference type="SAM" id="MobiDB-lite"/>
    </source>
</evidence>
<keyword evidence="6 8" id="KW-0670">Pyruvate</keyword>
<keyword evidence="4 8" id="KW-0560">Oxidoreductase</keyword>
<dbReference type="EMBL" id="JXUW01000001">
    <property type="protein sequence ID" value="KJE78120.1"/>
    <property type="molecule type" value="Genomic_DNA"/>
</dbReference>
<evidence type="ECO:0000313" key="15">
    <source>
        <dbReference type="Proteomes" id="UP000032336"/>
    </source>
</evidence>
<gene>
    <name evidence="14" type="primary">aceE</name>
    <name evidence="14" type="ORF">FEAC_01120</name>
</gene>